<dbReference type="RefSeq" id="WP_259413831.1">
    <property type="nucleotide sequence ID" value="NZ_JANWGH010000001.1"/>
</dbReference>
<dbReference type="Proteomes" id="UP001206788">
    <property type="component" value="Unassembled WGS sequence"/>
</dbReference>
<evidence type="ECO:0000313" key="1">
    <source>
        <dbReference type="EMBL" id="MCS5490157.1"/>
    </source>
</evidence>
<organism evidence="1 2">
    <name type="scientific">Algoriphagus limi</name>
    <dbReference type="NCBI Taxonomy" id="2975273"/>
    <lineage>
        <taxon>Bacteria</taxon>
        <taxon>Pseudomonadati</taxon>
        <taxon>Bacteroidota</taxon>
        <taxon>Cytophagia</taxon>
        <taxon>Cytophagales</taxon>
        <taxon>Cyclobacteriaceae</taxon>
        <taxon>Algoriphagus</taxon>
    </lineage>
</organism>
<sequence>MQTKVSRIFELFEKNLKEAKSLFLELSKQIKSKKAAMLFEKLEYLEIFGELLGKIHFEQQEFANQLFRDFRILQKDLKKIIRLKTVEIGLRDRQVLKNQTFKSYEAFLADHKKGLHTEAFDRIVGGTISRWEKLNVEVKNGSIGHKPITISTAIHQLVNEELEFFHIDWKKGLDSKACKDMDVGLRKILHLEFILQYLGFNPIFVTAIHEEIESLLQTLSKWYNNHLELQSLSQYLSDKEQVSKKYLDWIKDLQTKKKSLSSAVEKQAQELFHKILD</sequence>
<proteinExistence type="predicted"/>
<evidence type="ECO:0000313" key="2">
    <source>
        <dbReference type="Proteomes" id="UP001206788"/>
    </source>
</evidence>
<name>A0ABT2G4E9_9BACT</name>
<gene>
    <name evidence="1" type="ORF">NY014_06935</name>
</gene>
<comment type="caution">
    <text evidence="1">The sequence shown here is derived from an EMBL/GenBank/DDBJ whole genome shotgun (WGS) entry which is preliminary data.</text>
</comment>
<accession>A0ABT2G4E9</accession>
<keyword evidence="2" id="KW-1185">Reference proteome</keyword>
<reference evidence="1 2" key="1">
    <citation type="submission" date="2022-08" db="EMBL/GenBank/DDBJ databases">
        <title>Algoriphagus sp. CAU 1643 isolated from mud.</title>
        <authorList>
            <person name="Kim W."/>
        </authorList>
    </citation>
    <scope>NUCLEOTIDE SEQUENCE [LARGE SCALE GENOMIC DNA]</scope>
    <source>
        <strain evidence="1 2">CAU 1643</strain>
    </source>
</reference>
<dbReference type="EMBL" id="JANWGH010000001">
    <property type="protein sequence ID" value="MCS5490157.1"/>
    <property type="molecule type" value="Genomic_DNA"/>
</dbReference>
<protein>
    <recommendedName>
        <fullName evidence="3">CHAD domain-containing protein</fullName>
    </recommendedName>
</protein>
<evidence type="ECO:0008006" key="3">
    <source>
        <dbReference type="Google" id="ProtNLM"/>
    </source>
</evidence>